<proteinExistence type="predicted"/>
<dbReference type="RefSeq" id="WP_400186848.1">
    <property type="nucleotide sequence ID" value="NZ_JBGORX010000001.1"/>
</dbReference>
<evidence type="ECO:0000313" key="3">
    <source>
        <dbReference type="Proteomes" id="UP001615550"/>
    </source>
</evidence>
<keyword evidence="1" id="KW-0732">Signal</keyword>
<gene>
    <name evidence="2" type="ORF">ACD661_05605</name>
</gene>
<dbReference type="EMBL" id="JBGORX010000001">
    <property type="protein sequence ID" value="MFJ1268024.1"/>
    <property type="molecule type" value="Genomic_DNA"/>
</dbReference>
<organism evidence="2 3">
    <name type="scientific">Legionella lytica</name>
    <dbReference type="NCBI Taxonomy" id="96232"/>
    <lineage>
        <taxon>Bacteria</taxon>
        <taxon>Pseudomonadati</taxon>
        <taxon>Pseudomonadota</taxon>
        <taxon>Gammaproteobacteria</taxon>
        <taxon>Legionellales</taxon>
        <taxon>Legionellaceae</taxon>
        <taxon>Legionella</taxon>
    </lineage>
</organism>
<comment type="caution">
    <text evidence="2">The sequence shown here is derived from an EMBL/GenBank/DDBJ whole genome shotgun (WGS) entry which is preliminary data.</text>
</comment>
<evidence type="ECO:0000313" key="2">
    <source>
        <dbReference type="EMBL" id="MFJ1268024.1"/>
    </source>
</evidence>
<keyword evidence="3" id="KW-1185">Reference proteome</keyword>
<evidence type="ECO:0000256" key="1">
    <source>
        <dbReference type="SAM" id="SignalP"/>
    </source>
</evidence>
<sequence>MKLSNKMLIIAGFLLLSSNIMADSWNSYFPPNKQIKAKVMELAASAETNKIVQKLQKGIAEHQEWFQSYIKDRKPGEILPYHSNMGITENEYKIFQDNINHMGIKQTGTVDVSFQQEKDGSFKIKTEQKSPINGLIIGQKTVITPFGNATKYSIINNSNKDAPTGPWKGVQWSFTDFDEQQMETKSFSEMKGKDVKLAVGKLSNTGEGILYYNVNDIDMPKNKKVQITYVIFYPLNN</sequence>
<accession>A0ABW8D5Q8</accession>
<protein>
    <submittedName>
        <fullName evidence="2">Uncharacterized protein</fullName>
    </submittedName>
</protein>
<reference evidence="2 3" key="1">
    <citation type="submission" date="2024-08" db="EMBL/GenBank/DDBJ databases">
        <title>Draft Genome Sequence of Legionella lytica strain DSB2004, Isolated From a Fire Sprinkler System.</title>
        <authorList>
            <person name="Everhart A.D."/>
            <person name="Kidane D.T."/>
            <person name="Farone A.L."/>
            <person name="Farone M.B."/>
        </authorList>
    </citation>
    <scope>NUCLEOTIDE SEQUENCE [LARGE SCALE GENOMIC DNA]</scope>
    <source>
        <strain evidence="2 3">DSB2004</strain>
    </source>
</reference>
<feature type="chain" id="PRO_5045734547" evidence="1">
    <location>
        <begin position="23"/>
        <end position="237"/>
    </location>
</feature>
<dbReference type="Proteomes" id="UP001615550">
    <property type="component" value="Unassembled WGS sequence"/>
</dbReference>
<feature type="signal peptide" evidence="1">
    <location>
        <begin position="1"/>
        <end position="22"/>
    </location>
</feature>
<name>A0ABW8D5Q8_9GAMM</name>